<evidence type="ECO:0000256" key="1">
    <source>
        <dbReference type="SAM" id="MobiDB-lite"/>
    </source>
</evidence>
<name>A0A5S6QZR8_TRIMR</name>
<keyword evidence="2" id="KW-1185">Reference proteome</keyword>
<evidence type="ECO:0000313" key="2">
    <source>
        <dbReference type="Proteomes" id="UP000046395"/>
    </source>
</evidence>
<feature type="region of interest" description="Disordered" evidence="1">
    <location>
        <begin position="59"/>
        <end position="78"/>
    </location>
</feature>
<proteinExistence type="predicted"/>
<evidence type="ECO:0000313" key="3">
    <source>
        <dbReference type="WBParaSite" id="TMUE_3000012648.1"/>
    </source>
</evidence>
<protein>
    <submittedName>
        <fullName evidence="3">Uncharacterized protein</fullName>
    </submittedName>
</protein>
<dbReference type="Proteomes" id="UP000046395">
    <property type="component" value="Unassembled WGS sequence"/>
</dbReference>
<organism evidence="2 3">
    <name type="scientific">Trichuris muris</name>
    <name type="common">Mouse whipworm</name>
    <dbReference type="NCBI Taxonomy" id="70415"/>
    <lineage>
        <taxon>Eukaryota</taxon>
        <taxon>Metazoa</taxon>
        <taxon>Ecdysozoa</taxon>
        <taxon>Nematoda</taxon>
        <taxon>Enoplea</taxon>
        <taxon>Dorylaimia</taxon>
        <taxon>Trichinellida</taxon>
        <taxon>Trichuridae</taxon>
        <taxon>Trichuris</taxon>
    </lineage>
</organism>
<accession>A0A5S6QZR8</accession>
<sequence length="78" mass="8634">MMPSKGYPVDAVGVVPGDSHHKRGERQPTAGILFYYIFYFHTRGTYGSRWSATASAEAQASSDQLGRLPSARWDERVG</sequence>
<dbReference type="WBParaSite" id="TMUE_3000012648.1">
    <property type="protein sequence ID" value="TMUE_3000012648.1"/>
    <property type="gene ID" value="WBGene00294144"/>
</dbReference>
<dbReference type="AlphaFoldDB" id="A0A5S6QZR8"/>
<reference evidence="3" key="1">
    <citation type="submission" date="2019-12" db="UniProtKB">
        <authorList>
            <consortium name="WormBaseParasite"/>
        </authorList>
    </citation>
    <scope>IDENTIFICATION</scope>
</reference>